<organism evidence="6 7">
    <name type="scientific">Leucobacter exalbidus</name>
    <dbReference type="NCBI Taxonomy" id="662960"/>
    <lineage>
        <taxon>Bacteria</taxon>
        <taxon>Bacillati</taxon>
        <taxon>Actinomycetota</taxon>
        <taxon>Actinomycetes</taxon>
        <taxon>Micrococcales</taxon>
        <taxon>Microbacteriaceae</taxon>
        <taxon>Leucobacter</taxon>
    </lineage>
</organism>
<dbReference type="InterPro" id="IPR005119">
    <property type="entry name" value="LysR_subst-bd"/>
</dbReference>
<keyword evidence="7" id="KW-1185">Reference proteome</keyword>
<dbReference type="PRINTS" id="PR00039">
    <property type="entry name" value="HTHLYSR"/>
</dbReference>
<sequence length="327" mass="34847">MLNPSHLRTLLVVLEQGSFAAAANRLGYTPSAVSQQIAALEQSVGVTLFDRGARNAIPTHAARVMATRAQSVLTELDAIEEAVRLPSELDASRLPPLRISVYPSLVSPLAPYLATQGNRMGEPARVKLSVRDPSLSVKALVDGEDVDVSVVYLVDGTELHWPAALQSVAIGTDPYLLVVPRAWEVHHPLQGAGVHSLAMGLASLQNRPWVMHHPGSSDSEVIERLFTAHRLQPQVVARADDFTVSLRLVSLGFAGAFIPRVALGPISELSPDVVVIDVPELQLSRSVTALISPRAPVEEVADLVAALQQLHNHAPSTSIPTATPTGA</sequence>
<evidence type="ECO:0000259" key="5">
    <source>
        <dbReference type="PROSITE" id="PS50931"/>
    </source>
</evidence>
<dbReference type="SUPFAM" id="SSF46785">
    <property type="entry name" value="Winged helix' DNA-binding domain"/>
    <property type="match status" value="1"/>
</dbReference>
<protein>
    <submittedName>
        <fullName evidence="6">DNA-binding transcriptional LysR family regulator</fullName>
    </submittedName>
</protein>
<evidence type="ECO:0000313" key="7">
    <source>
        <dbReference type="Proteomes" id="UP000675163"/>
    </source>
</evidence>
<dbReference type="GO" id="GO:0000976">
    <property type="term" value="F:transcription cis-regulatory region binding"/>
    <property type="evidence" value="ECO:0007669"/>
    <property type="project" value="TreeGrafter"/>
</dbReference>
<dbReference type="InterPro" id="IPR036390">
    <property type="entry name" value="WH_DNA-bd_sf"/>
</dbReference>
<dbReference type="InterPro" id="IPR000847">
    <property type="entry name" value="LysR_HTH_N"/>
</dbReference>
<proteinExistence type="inferred from homology"/>
<dbReference type="EMBL" id="JAFIDA010000001">
    <property type="protein sequence ID" value="MBP1325951.1"/>
    <property type="molecule type" value="Genomic_DNA"/>
</dbReference>
<evidence type="ECO:0000256" key="2">
    <source>
        <dbReference type="ARBA" id="ARBA00023015"/>
    </source>
</evidence>
<evidence type="ECO:0000256" key="1">
    <source>
        <dbReference type="ARBA" id="ARBA00009437"/>
    </source>
</evidence>
<dbReference type="Gene3D" id="1.10.10.10">
    <property type="entry name" value="Winged helix-like DNA-binding domain superfamily/Winged helix DNA-binding domain"/>
    <property type="match status" value="1"/>
</dbReference>
<comment type="caution">
    <text evidence="6">The sequence shown here is derived from an EMBL/GenBank/DDBJ whole genome shotgun (WGS) entry which is preliminary data.</text>
</comment>
<keyword evidence="4" id="KW-0804">Transcription</keyword>
<dbReference type="AlphaFoldDB" id="A0A940T5F7"/>
<dbReference type="Proteomes" id="UP000675163">
    <property type="component" value="Unassembled WGS sequence"/>
</dbReference>
<feature type="domain" description="HTH lysR-type" evidence="5">
    <location>
        <begin position="2"/>
        <end position="59"/>
    </location>
</feature>
<keyword evidence="2" id="KW-0805">Transcription regulation</keyword>
<dbReference type="FunFam" id="1.10.10.10:FF:000001">
    <property type="entry name" value="LysR family transcriptional regulator"/>
    <property type="match status" value="1"/>
</dbReference>
<dbReference type="SUPFAM" id="SSF53850">
    <property type="entry name" value="Periplasmic binding protein-like II"/>
    <property type="match status" value="1"/>
</dbReference>
<dbReference type="PROSITE" id="PS50931">
    <property type="entry name" value="HTH_LYSR"/>
    <property type="match status" value="1"/>
</dbReference>
<name>A0A940T5F7_9MICO</name>
<dbReference type="RefSeq" id="WP_209704933.1">
    <property type="nucleotide sequence ID" value="NZ_JAFIDA010000001.1"/>
</dbReference>
<evidence type="ECO:0000313" key="6">
    <source>
        <dbReference type="EMBL" id="MBP1325951.1"/>
    </source>
</evidence>
<accession>A0A940T5F7</accession>
<dbReference type="InterPro" id="IPR036388">
    <property type="entry name" value="WH-like_DNA-bd_sf"/>
</dbReference>
<dbReference type="PANTHER" id="PTHR30126:SF39">
    <property type="entry name" value="HTH-TYPE TRANSCRIPTIONAL REGULATOR CYSL"/>
    <property type="match status" value="1"/>
</dbReference>
<dbReference type="Gene3D" id="3.40.190.290">
    <property type="match status" value="1"/>
</dbReference>
<dbReference type="Pfam" id="PF00126">
    <property type="entry name" value="HTH_1"/>
    <property type="match status" value="1"/>
</dbReference>
<reference evidence="6" key="1">
    <citation type="submission" date="2021-02" db="EMBL/GenBank/DDBJ databases">
        <title>Sequencing the genomes of 1000 actinobacteria strains.</title>
        <authorList>
            <person name="Klenk H.-P."/>
        </authorList>
    </citation>
    <scope>NUCLEOTIDE SEQUENCE</scope>
    <source>
        <strain evidence="6">DSM 22850</strain>
    </source>
</reference>
<dbReference type="Pfam" id="PF03466">
    <property type="entry name" value="LysR_substrate"/>
    <property type="match status" value="1"/>
</dbReference>
<dbReference type="PANTHER" id="PTHR30126">
    <property type="entry name" value="HTH-TYPE TRANSCRIPTIONAL REGULATOR"/>
    <property type="match status" value="1"/>
</dbReference>
<evidence type="ECO:0000256" key="3">
    <source>
        <dbReference type="ARBA" id="ARBA00023125"/>
    </source>
</evidence>
<gene>
    <name evidence="6" type="ORF">JOF28_001183</name>
</gene>
<comment type="similarity">
    <text evidence="1">Belongs to the LysR transcriptional regulatory family.</text>
</comment>
<dbReference type="GO" id="GO:0003700">
    <property type="term" value="F:DNA-binding transcription factor activity"/>
    <property type="evidence" value="ECO:0007669"/>
    <property type="project" value="InterPro"/>
</dbReference>
<keyword evidence="3 6" id="KW-0238">DNA-binding</keyword>
<evidence type="ECO:0000256" key="4">
    <source>
        <dbReference type="ARBA" id="ARBA00023163"/>
    </source>
</evidence>